<reference evidence="1 2" key="1">
    <citation type="submission" date="2018-05" db="EMBL/GenBank/DDBJ databases">
        <title>Reference genomes for bee gut microbiota database.</title>
        <authorList>
            <person name="Ellegaard K.M."/>
        </authorList>
    </citation>
    <scope>NUCLEOTIDE SEQUENCE [LARGE SCALE GENOMIC DNA]</scope>
    <source>
        <strain evidence="1 2">ESL0182</strain>
    </source>
</reference>
<dbReference type="OrthoDB" id="6043530at2"/>
<dbReference type="Proteomes" id="UP000247932">
    <property type="component" value="Unassembled WGS sequence"/>
</dbReference>
<name>A0A2V4E1V5_9GAMM</name>
<evidence type="ECO:0000313" key="1">
    <source>
        <dbReference type="EMBL" id="PXZ06533.1"/>
    </source>
</evidence>
<organism evidence="1 2">
    <name type="scientific">Gilliamella apicola</name>
    <dbReference type="NCBI Taxonomy" id="1196095"/>
    <lineage>
        <taxon>Bacteria</taxon>
        <taxon>Pseudomonadati</taxon>
        <taxon>Pseudomonadota</taxon>
        <taxon>Gammaproteobacteria</taxon>
        <taxon>Orbales</taxon>
        <taxon>Orbaceae</taxon>
        <taxon>Gilliamella</taxon>
    </lineage>
</organism>
<accession>A0A2V4E1V5</accession>
<gene>
    <name evidence="1" type="ORF">DKK70_11255</name>
</gene>
<dbReference type="AlphaFoldDB" id="A0A2V4E1V5"/>
<comment type="caution">
    <text evidence="1">The sequence shown here is derived from an EMBL/GenBank/DDBJ whole genome shotgun (WGS) entry which is preliminary data.</text>
</comment>
<dbReference type="EMBL" id="QGLR01000012">
    <property type="protein sequence ID" value="PXZ06533.1"/>
    <property type="molecule type" value="Genomic_DNA"/>
</dbReference>
<protein>
    <submittedName>
        <fullName evidence="1">Uncharacterized protein</fullName>
    </submittedName>
</protein>
<sequence>MALFYNSLGHKCEQIDCLTAVAVKRLMTKQPNSNTRLIGIVKARIPNWAGDTMKGKLEPFAMAYPEYGLGGSAATTCKLYVD</sequence>
<evidence type="ECO:0000313" key="2">
    <source>
        <dbReference type="Proteomes" id="UP000247932"/>
    </source>
</evidence>
<keyword evidence="2" id="KW-1185">Reference proteome</keyword>
<proteinExistence type="predicted"/>
<dbReference type="RefSeq" id="WP_110434081.1">
    <property type="nucleotide sequence ID" value="NZ_QGLR01000012.1"/>
</dbReference>